<dbReference type="InterPro" id="IPR002048">
    <property type="entry name" value="EF_hand_dom"/>
</dbReference>
<dbReference type="PANTHER" id="PTHR44324">
    <property type="entry name" value="WD40 REPEAT DOMAIN 95"/>
    <property type="match status" value="1"/>
</dbReference>
<feature type="compositionally biased region" description="Basic and acidic residues" evidence="5">
    <location>
        <begin position="338"/>
        <end position="351"/>
    </location>
</feature>
<feature type="domain" description="EF-hand" evidence="6">
    <location>
        <begin position="49"/>
        <end position="84"/>
    </location>
</feature>
<dbReference type="SMART" id="SM00320">
    <property type="entry name" value="WD40"/>
    <property type="match status" value="11"/>
</dbReference>
<evidence type="ECO:0000313" key="8">
    <source>
        <dbReference type="Proteomes" id="UP001295684"/>
    </source>
</evidence>
<name>A0AAD2D342_EUPCR</name>
<feature type="repeat" description="WD" evidence="4">
    <location>
        <begin position="782"/>
        <end position="804"/>
    </location>
</feature>
<dbReference type="PROSITE" id="PS00678">
    <property type="entry name" value="WD_REPEATS_1"/>
    <property type="match status" value="3"/>
</dbReference>
<dbReference type="InterPro" id="IPR036322">
    <property type="entry name" value="WD40_repeat_dom_sf"/>
</dbReference>
<feature type="repeat" description="WD" evidence="4">
    <location>
        <begin position="605"/>
        <end position="646"/>
    </location>
</feature>
<dbReference type="PROSITE" id="PS50222">
    <property type="entry name" value="EF_HAND_2"/>
    <property type="match status" value="2"/>
</dbReference>
<dbReference type="PROSITE" id="PS00018">
    <property type="entry name" value="EF_HAND_1"/>
    <property type="match status" value="1"/>
</dbReference>
<keyword evidence="3" id="KW-0106">Calcium</keyword>
<feature type="region of interest" description="Disordered" evidence="5">
    <location>
        <begin position="330"/>
        <end position="373"/>
    </location>
</feature>
<dbReference type="InterPro" id="IPR011047">
    <property type="entry name" value="Quinoprotein_ADH-like_sf"/>
</dbReference>
<dbReference type="InterPro" id="IPR019775">
    <property type="entry name" value="WD40_repeat_CS"/>
</dbReference>
<dbReference type="AlphaFoldDB" id="A0AAD2D342"/>
<dbReference type="EMBL" id="CAMPGE010020149">
    <property type="protein sequence ID" value="CAI2378426.1"/>
    <property type="molecule type" value="Genomic_DNA"/>
</dbReference>
<keyword evidence="1 4" id="KW-0853">WD repeat</keyword>
<feature type="repeat" description="WD" evidence="4">
    <location>
        <begin position="433"/>
        <end position="465"/>
    </location>
</feature>
<reference evidence="7" key="1">
    <citation type="submission" date="2023-07" db="EMBL/GenBank/DDBJ databases">
        <authorList>
            <consortium name="AG Swart"/>
            <person name="Singh M."/>
            <person name="Singh A."/>
            <person name="Seah K."/>
            <person name="Emmerich C."/>
        </authorList>
    </citation>
    <scope>NUCLEOTIDE SEQUENCE</scope>
    <source>
        <strain evidence="7">DP1</strain>
    </source>
</reference>
<evidence type="ECO:0000256" key="3">
    <source>
        <dbReference type="ARBA" id="ARBA00022837"/>
    </source>
</evidence>
<feature type="compositionally biased region" description="Basic and acidic residues" evidence="5">
    <location>
        <begin position="9"/>
        <end position="41"/>
    </location>
</feature>
<dbReference type="PROSITE" id="PS50294">
    <property type="entry name" value="WD_REPEATS_REGION"/>
    <property type="match status" value="2"/>
</dbReference>
<dbReference type="SMART" id="SM00054">
    <property type="entry name" value="EFh"/>
    <property type="match status" value="2"/>
</dbReference>
<dbReference type="PANTHER" id="PTHR44324:SF4">
    <property type="entry name" value="WD40 REPEAT DOMAIN 95"/>
    <property type="match status" value="1"/>
</dbReference>
<dbReference type="Pfam" id="PF13499">
    <property type="entry name" value="EF-hand_7"/>
    <property type="match status" value="1"/>
</dbReference>
<dbReference type="Pfam" id="PF00400">
    <property type="entry name" value="WD40"/>
    <property type="match status" value="5"/>
</dbReference>
<dbReference type="GO" id="GO:0005509">
    <property type="term" value="F:calcium ion binding"/>
    <property type="evidence" value="ECO:0007669"/>
    <property type="project" value="InterPro"/>
</dbReference>
<sequence length="1038" mass="119744">MEGIVKSSRKIDPEYDKKGEESEALHDMKGILGQEEKEKQSASEQISLQHIMELREAFDAAKKHKDGALELEEFMDAFGGIIGKDMNDKQINQLFMKIDADSNGSVDWNEFMNYMLLENETLSSMKAEHFEYVKSNAEDPAPNKTKLCHSDMITCILVLTPEDEDKKKLSVDEEEELKEEQKEEQKSYFSKKNVKYITSSRDGKIKIWNGNTQECHLTINVGRYWVNCIQYMTKSKRLVAACSDRTLKFYDLSLTNINLPVSEIADFDGLPLCMDYFLKPKLGVETLIVGDDMGICYMYDFSKEWHSCEWRIDDPTHYCCHKDEIKKRFEPSDSEDSEEKKKKDSKADKKKIDKKAKKDKNKDENGNKDPLGSKNKKLTKLRINFEFMSVQIHQGCITKIKYIEDLNSLLSSSSGGFLHFHEVENLNYKDRSFSLHQKGVSSFVYSERHRFVASCGEERHIIMWDPFTRRAITYLNGHNTSVHDLTINDDRHHLISLGTDKVVKIWDIRTYKCIQTIFDKICYRPEDRLTCIFFDKISNNILLGSRKINSWFFKTQEEIKTSHEYPVSIALYNTEFESVVSCDDGSFISVWDIENGKLMSKFGNAHGKNTKITSACFDESQRRLVTSAADGSIKVWNFSNGQEISTCIPTKPEAKESEVTDLCFVSNTNNKQEFGNILAVGWNKHVYIYPDNKEDEIFQSNILPQSDQGVKHHDDIMSVVYSRKDNLVFTGSHEGRIIGWNFETKRAKFELHLEDDTCVSDSPALDAKSVDCMLVLETEGILLTGTADQYIRFWDTKNGKLLNKVSAKFHPEEALTAIASCSVDETLFCGDTSGCIKKFDLKIFDFKTSRELDVLWFIKGHRAIINSIAVAELKECENKFIISCSDDRNIHLHSFDGFFIGQFGQEEEWNIYKADELAQKFTRKNAKIKPYGTYAKNMRLEMFLKGELDSSEIRDYQDEIKAEEDEYPTKGYTVENASRLLGYKPKKVKNANSDKYFYSITKHKPDLDITEKNKGKFFKKMVGNNQDHYKDLIKQIKQ</sequence>
<protein>
    <recommendedName>
        <fullName evidence="6">EF-hand domain-containing protein</fullName>
    </recommendedName>
</protein>
<dbReference type="InterPro" id="IPR015943">
    <property type="entry name" value="WD40/YVTN_repeat-like_dom_sf"/>
</dbReference>
<evidence type="ECO:0000256" key="4">
    <source>
        <dbReference type="PROSITE-ProRule" id="PRU00221"/>
    </source>
</evidence>
<evidence type="ECO:0000256" key="2">
    <source>
        <dbReference type="ARBA" id="ARBA00022737"/>
    </source>
</evidence>
<feature type="repeat" description="WD" evidence="4">
    <location>
        <begin position="475"/>
        <end position="516"/>
    </location>
</feature>
<evidence type="ECO:0000259" key="6">
    <source>
        <dbReference type="PROSITE" id="PS50222"/>
    </source>
</evidence>
<dbReference type="Gene3D" id="1.10.238.10">
    <property type="entry name" value="EF-hand"/>
    <property type="match status" value="1"/>
</dbReference>
<proteinExistence type="predicted"/>
<dbReference type="InterPro" id="IPR011992">
    <property type="entry name" value="EF-hand-dom_pair"/>
</dbReference>
<dbReference type="InterPro" id="IPR051242">
    <property type="entry name" value="WD-EF-hand_domain"/>
</dbReference>
<keyword evidence="2" id="KW-0677">Repeat</keyword>
<dbReference type="PROSITE" id="PS50082">
    <property type="entry name" value="WD_REPEATS_2"/>
    <property type="match status" value="5"/>
</dbReference>
<accession>A0AAD2D342</accession>
<evidence type="ECO:0000256" key="5">
    <source>
        <dbReference type="SAM" id="MobiDB-lite"/>
    </source>
</evidence>
<dbReference type="SUPFAM" id="SSF50998">
    <property type="entry name" value="Quinoprotein alcohol dehydrogenase-like"/>
    <property type="match status" value="1"/>
</dbReference>
<dbReference type="InterPro" id="IPR001680">
    <property type="entry name" value="WD40_rpt"/>
</dbReference>
<gene>
    <name evidence="7" type="ORF">ECRASSUSDP1_LOCUS19822</name>
</gene>
<feature type="region of interest" description="Disordered" evidence="5">
    <location>
        <begin position="1"/>
        <end position="44"/>
    </location>
</feature>
<organism evidence="7 8">
    <name type="scientific">Euplotes crassus</name>
    <dbReference type="NCBI Taxonomy" id="5936"/>
    <lineage>
        <taxon>Eukaryota</taxon>
        <taxon>Sar</taxon>
        <taxon>Alveolata</taxon>
        <taxon>Ciliophora</taxon>
        <taxon>Intramacronucleata</taxon>
        <taxon>Spirotrichea</taxon>
        <taxon>Hypotrichia</taxon>
        <taxon>Euplotida</taxon>
        <taxon>Euplotidae</taxon>
        <taxon>Moneuplotes</taxon>
    </lineage>
</organism>
<feature type="repeat" description="WD" evidence="4">
    <location>
        <begin position="709"/>
        <end position="750"/>
    </location>
</feature>
<dbReference type="SUPFAM" id="SSF47473">
    <property type="entry name" value="EF-hand"/>
    <property type="match status" value="1"/>
</dbReference>
<dbReference type="CDD" id="cd00051">
    <property type="entry name" value="EFh"/>
    <property type="match status" value="1"/>
</dbReference>
<dbReference type="Gene3D" id="2.130.10.10">
    <property type="entry name" value="YVTN repeat-like/Quinoprotein amine dehydrogenase"/>
    <property type="match status" value="3"/>
</dbReference>
<dbReference type="SUPFAM" id="SSF50978">
    <property type="entry name" value="WD40 repeat-like"/>
    <property type="match status" value="1"/>
</dbReference>
<feature type="domain" description="EF-hand" evidence="6">
    <location>
        <begin position="86"/>
        <end position="121"/>
    </location>
</feature>
<keyword evidence="8" id="KW-1185">Reference proteome</keyword>
<evidence type="ECO:0000313" key="7">
    <source>
        <dbReference type="EMBL" id="CAI2378426.1"/>
    </source>
</evidence>
<dbReference type="Proteomes" id="UP001295684">
    <property type="component" value="Unassembled WGS sequence"/>
</dbReference>
<comment type="caution">
    <text evidence="7">The sequence shown here is derived from an EMBL/GenBank/DDBJ whole genome shotgun (WGS) entry which is preliminary data.</text>
</comment>
<dbReference type="InterPro" id="IPR018247">
    <property type="entry name" value="EF_Hand_1_Ca_BS"/>
</dbReference>
<evidence type="ECO:0000256" key="1">
    <source>
        <dbReference type="ARBA" id="ARBA00022574"/>
    </source>
</evidence>